<dbReference type="EMBL" id="GL378386">
    <property type="protein sequence ID" value="EFJ42077.1"/>
    <property type="molecule type" value="Genomic_DNA"/>
</dbReference>
<protein>
    <recommendedName>
        <fullName evidence="4">Peptidase C1A papain C-terminal domain-containing protein</fullName>
    </recommendedName>
</protein>
<reference evidence="5 6" key="1">
    <citation type="journal article" date="2010" name="Science">
        <title>Genomic analysis of organismal complexity in the multicellular green alga Volvox carteri.</title>
        <authorList>
            <person name="Prochnik S.E."/>
            <person name="Umen J."/>
            <person name="Nedelcu A.M."/>
            <person name="Hallmann A."/>
            <person name="Miller S.M."/>
            <person name="Nishii I."/>
            <person name="Ferris P."/>
            <person name="Kuo A."/>
            <person name="Mitros T."/>
            <person name="Fritz-Laylin L.K."/>
            <person name="Hellsten U."/>
            <person name="Chapman J."/>
            <person name="Simakov O."/>
            <person name="Rensing S.A."/>
            <person name="Terry A."/>
            <person name="Pangilinan J."/>
            <person name="Kapitonov V."/>
            <person name="Jurka J."/>
            <person name="Salamov A."/>
            <person name="Shapiro H."/>
            <person name="Schmutz J."/>
            <person name="Grimwood J."/>
            <person name="Lindquist E."/>
            <person name="Lucas S."/>
            <person name="Grigoriev I.V."/>
            <person name="Schmitt R."/>
            <person name="Kirk D."/>
            <person name="Rokhsar D.S."/>
        </authorList>
    </citation>
    <scope>NUCLEOTIDE SEQUENCE [LARGE SCALE GENOMIC DNA]</scope>
    <source>
        <strain evidence="6">f. Nagariensis / Eve</strain>
    </source>
</reference>
<dbReference type="KEGG" id="vcn:VOLCADRAFT_97809"/>
<feature type="compositionally biased region" description="Pro residues" evidence="2">
    <location>
        <begin position="445"/>
        <end position="464"/>
    </location>
</feature>
<dbReference type="STRING" id="3068.D8UDP3"/>
<keyword evidence="6" id="KW-1185">Reference proteome</keyword>
<dbReference type="eggNOG" id="KOG1543">
    <property type="taxonomic scope" value="Eukaryota"/>
</dbReference>
<dbReference type="InParanoid" id="D8UDP3"/>
<dbReference type="InterPro" id="IPR000668">
    <property type="entry name" value="Peptidase_C1A_C"/>
</dbReference>
<feature type="region of interest" description="Disordered" evidence="2">
    <location>
        <begin position="430"/>
        <end position="464"/>
    </location>
</feature>
<feature type="chain" id="PRO_5018727392" description="Peptidase C1A papain C-terminal domain-containing protein" evidence="3">
    <location>
        <begin position="25"/>
        <end position="537"/>
    </location>
</feature>
<dbReference type="Pfam" id="PF00112">
    <property type="entry name" value="Peptidase_C1"/>
    <property type="match status" value="1"/>
</dbReference>
<sequence length="537" mass="57556">MISKLILRHLTTALLAVLVSSAEGSRGRGAPSSECPLVTGYEFHRKQEAASVLILGTSAASSPDSIAEECGNTRFCNAFTAAGDLLSVPMFPVFTDMEGDGSAADVKPCDGTYLSKRTLSGLRLPADMKLEALRRVGAEKARNLRAAVAAAKRVAAKLRMKNRNPRTAYRLPAEETALDQSSVTAGSYMYDDVLDALSYPEWDSRFSGPFNFVSPVKDQGGCGACVAFAAAGMAEALIATVNNASAYDIDLSEHWLFFCSTSSGPLCEEGWYASSAVTVIANQSIPFEFNYPYRPDAPSCKLLSPPERRPGGVFKYIYITDLTAAKQHIRTYGSVTTFFAVHADLYTWSPASGASRVYVLSAALTSFVAHALTFLNPYVWDGVSPQTGYHQMAVVGYNDTGSYWIAKNSWGTGWGDKGFLLMSYNANLRPSPPSAPRPQKGVRDPPSPPPTFPPSPSYPKPPSPPPSRGDCGVCRNCNRNFLCEPHLGEKCVIGGTGCLDCGNCKTIFCGDGKCTSNSPTGGYKETCSSCPMDCGRC</sequence>
<evidence type="ECO:0000313" key="5">
    <source>
        <dbReference type="EMBL" id="EFJ42077.1"/>
    </source>
</evidence>
<evidence type="ECO:0000256" key="2">
    <source>
        <dbReference type="SAM" id="MobiDB-lite"/>
    </source>
</evidence>
<evidence type="ECO:0000256" key="1">
    <source>
        <dbReference type="ARBA" id="ARBA00008455"/>
    </source>
</evidence>
<name>D8UDP3_VOLCA</name>
<dbReference type="OrthoDB" id="10253408at2759"/>
<evidence type="ECO:0000256" key="3">
    <source>
        <dbReference type="SAM" id="SignalP"/>
    </source>
</evidence>
<dbReference type="SUPFAM" id="SSF54001">
    <property type="entry name" value="Cysteine proteinases"/>
    <property type="match status" value="1"/>
</dbReference>
<dbReference type="PANTHER" id="PTHR12411">
    <property type="entry name" value="CYSTEINE PROTEASE FAMILY C1-RELATED"/>
    <property type="match status" value="1"/>
</dbReference>
<dbReference type="InterPro" id="IPR038765">
    <property type="entry name" value="Papain-like_cys_pep_sf"/>
</dbReference>
<dbReference type="GO" id="GO:0006508">
    <property type="term" value="P:proteolysis"/>
    <property type="evidence" value="ECO:0007669"/>
    <property type="project" value="InterPro"/>
</dbReference>
<evidence type="ECO:0000259" key="4">
    <source>
        <dbReference type="SMART" id="SM00645"/>
    </source>
</evidence>
<dbReference type="AlphaFoldDB" id="D8UDP3"/>
<dbReference type="InterPro" id="IPR013128">
    <property type="entry name" value="Peptidase_C1A"/>
</dbReference>
<comment type="similarity">
    <text evidence="1">Belongs to the peptidase C1 family.</text>
</comment>
<evidence type="ECO:0000313" key="6">
    <source>
        <dbReference type="Proteomes" id="UP000001058"/>
    </source>
</evidence>
<organism evidence="6">
    <name type="scientific">Volvox carteri f. nagariensis</name>
    <dbReference type="NCBI Taxonomy" id="3068"/>
    <lineage>
        <taxon>Eukaryota</taxon>
        <taxon>Viridiplantae</taxon>
        <taxon>Chlorophyta</taxon>
        <taxon>core chlorophytes</taxon>
        <taxon>Chlorophyceae</taxon>
        <taxon>CS clade</taxon>
        <taxon>Chlamydomonadales</taxon>
        <taxon>Volvocaceae</taxon>
        <taxon>Volvox</taxon>
    </lineage>
</organism>
<proteinExistence type="inferred from homology"/>
<gene>
    <name evidence="5" type="ORF">VOLCADRAFT_97809</name>
</gene>
<dbReference type="RefSeq" id="XP_002956774.1">
    <property type="nucleotide sequence ID" value="XM_002956728.1"/>
</dbReference>
<dbReference type="Proteomes" id="UP000001058">
    <property type="component" value="Unassembled WGS sequence"/>
</dbReference>
<dbReference type="GeneID" id="9622598"/>
<dbReference type="PROSITE" id="PS00640">
    <property type="entry name" value="THIOL_PROTEASE_ASN"/>
    <property type="match status" value="1"/>
</dbReference>
<dbReference type="GO" id="GO:0008234">
    <property type="term" value="F:cysteine-type peptidase activity"/>
    <property type="evidence" value="ECO:0007669"/>
    <property type="project" value="InterPro"/>
</dbReference>
<keyword evidence="3" id="KW-0732">Signal</keyword>
<accession>D8UDP3</accession>
<dbReference type="InterPro" id="IPR025661">
    <property type="entry name" value="Pept_asp_AS"/>
</dbReference>
<dbReference type="Gene3D" id="3.90.70.10">
    <property type="entry name" value="Cysteine proteinases"/>
    <property type="match status" value="1"/>
</dbReference>
<feature type="signal peptide" evidence="3">
    <location>
        <begin position="1"/>
        <end position="24"/>
    </location>
</feature>
<feature type="domain" description="Peptidase C1A papain C-terminal" evidence="4">
    <location>
        <begin position="199"/>
        <end position="434"/>
    </location>
</feature>
<dbReference type="SMART" id="SM00645">
    <property type="entry name" value="Pept_C1"/>
    <property type="match status" value="1"/>
</dbReference>